<dbReference type="EMBL" id="AMQN01003286">
    <property type="status" value="NOT_ANNOTATED_CDS"/>
    <property type="molecule type" value="Genomic_DNA"/>
</dbReference>
<dbReference type="EMBL" id="KB311417">
    <property type="protein sequence ID" value="ELT89321.1"/>
    <property type="molecule type" value="Genomic_DNA"/>
</dbReference>
<evidence type="ECO:0000313" key="2">
    <source>
        <dbReference type="EnsemblMetazoa" id="CapteP207195"/>
    </source>
</evidence>
<dbReference type="HOGENOM" id="CLU_032947_0_0_1"/>
<sequence length="447" mass="51301">MRPQQQYCNSIPCETMSKQIIGVPVLPMPGGRSSIHSDVSSPSYRSEAPDVLSNATWTLQHVDFIPKLMKTKRDEDYESFKAVVERANIWASENKHCLIFTCETVTWTSIDKPLYTDNGLMQKSMHSDKKTKFYRGIRLWYLVLDDTFPDAEAAQNLMFITYKDYVPQSKNDTSHLLTKINEDVRGRQIKVSKVETLHLNQDAGDPEVTSWREQPDNSRDFVTFIRVFGFNTAAGNDATKAAPLLIRDFLPVFDQRSVHNQGYEVYGDLFKKASRWIFENPDCKPINFQSVFIKIKKGTDDLTSTLWERCSHKEHGSAHGSLRAEKTEYLQMLRVYYSKTEEPTAKKLFYKPFSPGKLNLPYVHEDIDQLESAFEDLRGVEQRINKWLAVSGAKVFNVETIATRLTTGGQDTLGPEATMTSNGRERNVAREYWKNNIRISIEGEFKS</sequence>
<dbReference type="AlphaFoldDB" id="R7TE41"/>
<protein>
    <submittedName>
        <fullName evidence="1 2">Uncharacterized protein</fullName>
    </submittedName>
</protein>
<dbReference type="EnsemblMetazoa" id="CapteT207195">
    <property type="protein sequence ID" value="CapteP207195"/>
    <property type="gene ID" value="CapteG207195"/>
</dbReference>
<gene>
    <name evidence="1" type="ORF">CAPTEDRAFT_207195</name>
</gene>
<reference evidence="3" key="1">
    <citation type="submission" date="2012-12" db="EMBL/GenBank/DDBJ databases">
        <authorList>
            <person name="Hellsten U."/>
            <person name="Grimwood J."/>
            <person name="Chapman J.A."/>
            <person name="Shapiro H."/>
            <person name="Aerts A."/>
            <person name="Otillar R.P."/>
            <person name="Terry A.Y."/>
            <person name="Boore J.L."/>
            <person name="Simakov O."/>
            <person name="Marletaz F."/>
            <person name="Cho S.-J."/>
            <person name="Edsinger-Gonzales E."/>
            <person name="Havlak P."/>
            <person name="Kuo D.-H."/>
            <person name="Larsson T."/>
            <person name="Lv J."/>
            <person name="Arendt D."/>
            <person name="Savage R."/>
            <person name="Osoegawa K."/>
            <person name="de Jong P."/>
            <person name="Lindberg D.R."/>
            <person name="Seaver E.C."/>
            <person name="Weisblat D.A."/>
            <person name="Putnam N.H."/>
            <person name="Grigoriev I.V."/>
            <person name="Rokhsar D.S."/>
        </authorList>
    </citation>
    <scope>NUCLEOTIDE SEQUENCE</scope>
    <source>
        <strain evidence="3">I ESC-2004</strain>
    </source>
</reference>
<evidence type="ECO:0000313" key="3">
    <source>
        <dbReference type="Proteomes" id="UP000014760"/>
    </source>
</evidence>
<reference evidence="1 3" key="2">
    <citation type="journal article" date="2013" name="Nature">
        <title>Insights into bilaterian evolution from three spiralian genomes.</title>
        <authorList>
            <person name="Simakov O."/>
            <person name="Marletaz F."/>
            <person name="Cho S.J."/>
            <person name="Edsinger-Gonzales E."/>
            <person name="Havlak P."/>
            <person name="Hellsten U."/>
            <person name="Kuo D.H."/>
            <person name="Larsson T."/>
            <person name="Lv J."/>
            <person name="Arendt D."/>
            <person name="Savage R."/>
            <person name="Osoegawa K."/>
            <person name="de Jong P."/>
            <person name="Grimwood J."/>
            <person name="Chapman J.A."/>
            <person name="Shapiro H."/>
            <person name="Aerts A."/>
            <person name="Otillar R.P."/>
            <person name="Terry A.Y."/>
            <person name="Boore J.L."/>
            <person name="Grigoriev I.V."/>
            <person name="Lindberg D.R."/>
            <person name="Seaver E.C."/>
            <person name="Weisblat D.A."/>
            <person name="Putnam N.H."/>
            <person name="Rokhsar D.S."/>
        </authorList>
    </citation>
    <scope>NUCLEOTIDE SEQUENCE</scope>
    <source>
        <strain evidence="1 3">I ESC-2004</strain>
    </source>
</reference>
<proteinExistence type="predicted"/>
<dbReference type="OrthoDB" id="6283821at2759"/>
<name>R7TE41_CAPTE</name>
<dbReference type="Proteomes" id="UP000014760">
    <property type="component" value="Unassembled WGS sequence"/>
</dbReference>
<accession>R7TE41</accession>
<dbReference type="OMA" id="EGANDWL"/>
<evidence type="ECO:0000313" key="1">
    <source>
        <dbReference type="EMBL" id="ELT89321.1"/>
    </source>
</evidence>
<keyword evidence="3" id="KW-1185">Reference proteome</keyword>
<reference evidence="2" key="3">
    <citation type="submission" date="2015-06" db="UniProtKB">
        <authorList>
            <consortium name="EnsemblMetazoa"/>
        </authorList>
    </citation>
    <scope>IDENTIFICATION</scope>
</reference>
<organism evidence="1">
    <name type="scientific">Capitella teleta</name>
    <name type="common">Polychaete worm</name>
    <dbReference type="NCBI Taxonomy" id="283909"/>
    <lineage>
        <taxon>Eukaryota</taxon>
        <taxon>Metazoa</taxon>
        <taxon>Spiralia</taxon>
        <taxon>Lophotrochozoa</taxon>
        <taxon>Annelida</taxon>
        <taxon>Polychaeta</taxon>
        <taxon>Sedentaria</taxon>
        <taxon>Scolecida</taxon>
        <taxon>Capitellidae</taxon>
        <taxon>Capitella</taxon>
    </lineage>
</organism>